<gene>
    <name evidence="2" type="ORF">LMG29542_08697</name>
</gene>
<reference evidence="2 3" key="1">
    <citation type="submission" date="2020-04" db="EMBL/GenBank/DDBJ databases">
        <authorList>
            <person name="De Canck E."/>
        </authorList>
    </citation>
    <scope>NUCLEOTIDE SEQUENCE [LARGE SCALE GENOMIC DNA]</scope>
    <source>
        <strain evidence="2 3">LMG 29542</strain>
    </source>
</reference>
<proteinExistence type="predicted"/>
<accession>A0A6J5FDQ0</accession>
<feature type="region of interest" description="Disordered" evidence="1">
    <location>
        <begin position="102"/>
        <end position="122"/>
    </location>
</feature>
<organism evidence="2 3">
    <name type="scientific">Paraburkholderia humisilvae</name>
    <dbReference type="NCBI Taxonomy" id="627669"/>
    <lineage>
        <taxon>Bacteria</taxon>
        <taxon>Pseudomonadati</taxon>
        <taxon>Pseudomonadota</taxon>
        <taxon>Betaproteobacteria</taxon>
        <taxon>Burkholderiales</taxon>
        <taxon>Burkholderiaceae</taxon>
        <taxon>Paraburkholderia</taxon>
    </lineage>
</organism>
<dbReference type="RefSeq" id="WP_175233618.1">
    <property type="nucleotide sequence ID" value="NZ_CADIKH010000400.1"/>
</dbReference>
<feature type="compositionally biased region" description="Basic residues" evidence="1">
    <location>
        <begin position="108"/>
        <end position="122"/>
    </location>
</feature>
<dbReference type="Proteomes" id="UP000494363">
    <property type="component" value="Unassembled WGS sequence"/>
</dbReference>
<keyword evidence="3" id="KW-1185">Reference proteome</keyword>
<protein>
    <submittedName>
        <fullName evidence="2">Uncharacterized protein</fullName>
    </submittedName>
</protein>
<dbReference type="NCBIfam" id="NF041289">
    <property type="entry name" value="KorA"/>
    <property type="match status" value="1"/>
</dbReference>
<evidence type="ECO:0000256" key="1">
    <source>
        <dbReference type="SAM" id="MobiDB-lite"/>
    </source>
</evidence>
<evidence type="ECO:0000313" key="3">
    <source>
        <dbReference type="Proteomes" id="UP000494363"/>
    </source>
</evidence>
<dbReference type="EMBL" id="CADIKH010000400">
    <property type="protein sequence ID" value="CAB3775315.1"/>
    <property type="molecule type" value="Genomic_DNA"/>
</dbReference>
<dbReference type="AlphaFoldDB" id="A0A6J5FDQ0"/>
<sequence length="122" mass="14417">MRKQKVYLALQSQLESFLHDRNVARAVIHRVGKRDWLPLIDARTETGEIHTFSIRLKNSFEPRTWSDVRPLVEWIDMRLGLDECSLSLSSLEWESQTFATEQFAQPQRARRSRARPSPARRR</sequence>
<name>A0A6J5FDQ0_9BURK</name>
<evidence type="ECO:0000313" key="2">
    <source>
        <dbReference type="EMBL" id="CAB3775315.1"/>
    </source>
</evidence>